<organism evidence="1 2">
    <name type="scientific">Trichoderma lentiforme</name>
    <dbReference type="NCBI Taxonomy" id="1567552"/>
    <lineage>
        <taxon>Eukaryota</taxon>
        <taxon>Fungi</taxon>
        <taxon>Dikarya</taxon>
        <taxon>Ascomycota</taxon>
        <taxon>Pezizomycotina</taxon>
        <taxon>Sordariomycetes</taxon>
        <taxon>Hypocreomycetidae</taxon>
        <taxon>Hypocreales</taxon>
        <taxon>Hypocreaceae</taxon>
        <taxon>Trichoderma</taxon>
    </lineage>
</organism>
<sequence>MAYSRNRRSDVSSAYDGQLCCAVGDNHVVPSLRTNKAVMVEADMSSLIPIGLLYQIFNVLFQFTTSTMRNDKRDGSVKTNAYSYSLSTIHGFIPSPGYGEMPPSSTN</sequence>
<name>A0A9P5CE97_9HYPO</name>
<keyword evidence="2" id="KW-1185">Reference proteome</keyword>
<gene>
    <name evidence="1" type="ORF">CFAM422_006366</name>
</gene>
<comment type="caution">
    <text evidence="1">The sequence shown here is derived from an EMBL/GenBank/DDBJ whole genome shotgun (WGS) entry which is preliminary data.</text>
</comment>
<dbReference type="EMBL" id="QLNT01000010">
    <property type="protein sequence ID" value="KAF3071418.1"/>
    <property type="molecule type" value="Genomic_DNA"/>
</dbReference>
<evidence type="ECO:0000313" key="2">
    <source>
        <dbReference type="Proteomes" id="UP000801864"/>
    </source>
</evidence>
<reference evidence="1 2" key="1">
    <citation type="submission" date="2018-06" db="EMBL/GenBank/DDBJ databases">
        <title>Genome analysis of cellulolytic fungus Trichoderma lentiforme CFAM-422.</title>
        <authorList>
            <person name="Steindorff A.S."/>
            <person name="Formighieri E.F."/>
            <person name="Midorikawa G.E.O."/>
            <person name="Tamietti M.S."/>
            <person name="Ramos E.Z."/>
            <person name="Silva A.S."/>
            <person name="Bon E.P.S."/>
            <person name="Mendes T.D."/>
            <person name="Damaso M.C.T."/>
            <person name="Favaro L.C.L."/>
        </authorList>
    </citation>
    <scope>NUCLEOTIDE SEQUENCE [LARGE SCALE GENOMIC DNA]</scope>
    <source>
        <strain evidence="1 2">CFAM-422</strain>
    </source>
</reference>
<evidence type="ECO:0000313" key="1">
    <source>
        <dbReference type="EMBL" id="KAF3071418.1"/>
    </source>
</evidence>
<protein>
    <submittedName>
        <fullName evidence="1">Uncharacterized protein</fullName>
    </submittedName>
</protein>
<dbReference type="AlphaFoldDB" id="A0A9P5CE97"/>
<dbReference type="Proteomes" id="UP000801864">
    <property type="component" value="Unassembled WGS sequence"/>
</dbReference>
<proteinExistence type="predicted"/>
<accession>A0A9P5CE97</accession>